<accession>A0AAD8E9B2</accession>
<dbReference type="Proteomes" id="UP001233999">
    <property type="component" value="Unassembled WGS sequence"/>
</dbReference>
<sequence length="58" mass="6461">DQLLFSSSEHSATEETGFEGNPSIQPHTLSTVGRSHVDSLMYATATHKYCIEQYMAKK</sequence>
<reference evidence="2" key="1">
    <citation type="journal article" date="2023" name="IScience">
        <title>Live-bearing cockroach genome reveals convergent evolutionary mechanisms linked to viviparity in insects and beyond.</title>
        <authorList>
            <person name="Fouks B."/>
            <person name="Harrison M.C."/>
            <person name="Mikhailova A.A."/>
            <person name="Marchal E."/>
            <person name="English S."/>
            <person name="Carruthers M."/>
            <person name="Jennings E.C."/>
            <person name="Chiamaka E.L."/>
            <person name="Frigard R.A."/>
            <person name="Pippel M."/>
            <person name="Attardo G.M."/>
            <person name="Benoit J.B."/>
            <person name="Bornberg-Bauer E."/>
            <person name="Tobe S.S."/>
        </authorList>
    </citation>
    <scope>NUCLEOTIDE SEQUENCE</scope>
    <source>
        <strain evidence="2">Stay&amp;Tobe</strain>
    </source>
</reference>
<keyword evidence="3" id="KW-1185">Reference proteome</keyword>
<evidence type="ECO:0000256" key="1">
    <source>
        <dbReference type="SAM" id="MobiDB-lite"/>
    </source>
</evidence>
<proteinExistence type="predicted"/>
<gene>
    <name evidence="2" type="ORF">L9F63_003752</name>
</gene>
<feature type="non-terminal residue" evidence="2">
    <location>
        <position position="1"/>
    </location>
</feature>
<organism evidence="2 3">
    <name type="scientific">Diploptera punctata</name>
    <name type="common">Pacific beetle cockroach</name>
    <dbReference type="NCBI Taxonomy" id="6984"/>
    <lineage>
        <taxon>Eukaryota</taxon>
        <taxon>Metazoa</taxon>
        <taxon>Ecdysozoa</taxon>
        <taxon>Arthropoda</taxon>
        <taxon>Hexapoda</taxon>
        <taxon>Insecta</taxon>
        <taxon>Pterygota</taxon>
        <taxon>Neoptera</taxon>
        <taxon>Polyneoptera</taxon>
        <taxon>Dictyoptera</taxon>
        <taxon>Blattodea</taxon>
        <taxon>Blaberoidea</taxon>
        <taxon>Blaberidae</taxon>
        <taxon>Diplopterinae</taxon>
        <taxon>Diploptera</taxon>
    </lineage>
</organism>
<dbReference type="EMBL" id="JASPKZ010007836">
    <property type="protein sequence ID" value="KAJ9581893.1"/>
    <property type="molecule type" value="Genomic_DNA"/>
</dbReference>
<feature type="region of interest" description="Disordered" evidence="1">
    <location>
        <begin position="1"/>
        <end position="30"/>
    </location>
</feature>
<feature type="non-terminal residue" evidence="2">
    <location>
        <position position="58"/>
    </location>
</feature>
<name>A0AAD8E9B2_DIPPU</name>
<protein>
    <submittedName>
        <fullName evidence="2">Uncharacterized protein</fullName>
    </submittedName>
</protein>
<feature type="compositionally biased region" description="Polar residues" evidence="1">
    <location>
        <begin position="1"/>
        <end position="10"/>
    </location>
</feature>
<evidence type="ECO:0000313" key="3">
    <source>
        <dbReference type="Proteomes" id="UP001233999"/>
    </source>
</evidence>
<comment type="caution">
    <text evidence="2">The sequence shown here is derived from an EMBL/GenBank/DDBJ whole genome shotgun (WGS) entry which is preliminary data.</text>
</comment>
<evidence type="ECO:0000313" key="2">
    <source>
        <dbReference type="EMBL" id="KAJ9581893.1"/>
    </source>
</evidence>
<reference evidence="2" key="2">
    <citation type="submission" date="2023-05" db="EMBL/GenBank/DDBJ databases">
        <authorList>
            <person name="Fouks B."/>
        </authorList>
    </citation>
    <scope>NUCLEOTIDE SEQUENCE</scope>
    <source>
        <strain evidence="2">Stay&amp;Tobe</strain>
        <tissue evidence="2">Testes</tissue>
    </source>
</reference>
<dbReference type="AlphaFoldDB" id="A0AAD8E9B2"/>